<dbReference type="InterPro" id="IPR001387">
    <property type="entry name" value="Cro/C1-type_HTH"/>
</dbReference>
<dbReference type="Proteomes" id="UP000648908">
    <property type="component" value="Unassembled WGS sequence"/>
</dbReference>
<dbReference type="GO" id="GO:0003677">
    <property type="term" value="F:DNA binding"/>
    <property type="evidence" value="ECO:0007669"/>
    <property type="project" value="InterPro"/>
</dbReference>
<dbReference type="RefSeq" id="WP_202690017.1">
    <property type="nucleotide sequence ID" value="NZ_JAESVN010000011.1"/>
</dbReference>
<name>A0A8K0VBU6_9RHOB</name>
<evidence type="ECO:0000259" key="1">
    <source>
        <dbReference type="PROSITE" id="PS50943"/>
    </source>
</evidence>
<reference evidence="2" key="1">
    <citation type="submission" date="2021-01" db="EMBL/GenBank/DDBJ databases">
        <title>Tabrizicola alba sp. nov. a motile alkaliphilic bacterium isolated from a soda lake.</title>
        <authorList>
            <person name="Szuroczki S."/>
            <person name="Abbaszade G."/>
            <person name="Schumann P."/>
            <person name="Toth E."/>
        </authorList>
    </citation>
    <scope>NUCLEOTIDE SEQUENCE</scope>
    <source>
        <strain evidence="2">DMG-N-6</strain>
    </source>
</reference>
<dbReference type="CDD" id="cd00093">
    <property type="entry name" value="HTH_XRE"/>
    <property type="match status" value="1"/>
</dbReference>
<dbReference type="InterPro" id="IPR010982">
    <property type="entry name" value="Lambda_DNA-bd_dom_sf"/>
</dbReference>
<gene>
    <name evidence="2" type="ORF">JL811_17610</name>
</gene>
<feature type="domain" description="HTH cro/C1-type" evidence="1">
    <location>
        <begin position="29"/>
        <end position="66"/>
    </location>
</feature>
<dbReference type="Gene3D" id="1.10.260.40">
    <property type="entry name" value="lambda repressor-like DNA-binding domains"/>
    <property type="match status" value="1"/>
</dbReference>
<evidence type="ECO:0000313" key="2">
    <source>
        <dbReference type="EMBL" id="MBL4919043.1"/>
    </source>
</evidence>
<comment type="caution">
    <text evidence="2">The sequence shown here is derived from an EMBL/GenBank/DDBJ whole genome shotgun (WGS) entry which is preliminary data.</text>
</comment>
<accession>A0A8K0VBU6</accession>
<proteinExistence type="predicted"/>
<dbReference type="Pfam" id="PF01381">
    <property type="entry name" value="HTH_3"/>
    <property type="match status" value="1"/>
</dbReference>
<dbReference type="AlphaFoldDB" id="A0A8K0VBU6"/>
<dbReference type="SUPFAM" id="SSF47413">
    <property type="entry name" value="lambda repressor-like DNA-binding domains"/>
    <property type="match status" value="1"/>
</dbReference>
<dbReference type="SMART" id="SM00530">
    <property type="entry name" value="HTH_XRE"/>
    <property type="match status" value="1"/>
</dbReference>
<organism evidence="2 3">
    <name type="scientific">Szabonella alba</name>
    <dbReference type="NCBI Taxonomy" id="2804194"/>
    <lineage>
        <taxon>Bacteria</taxon>
        <taxon>Pseudomonadati</taxon>
        <taxon>Pseudomonadota</taxon>
        <taxon>Alphaproteobacteria</taxon>
        <taxon>Rhodobacterales</taxon>
        <taxon>Paracoccaceae</taxon>
        <taxon>Szabonella</taxon>
    </lineage>
</organism>
<dbReference type="EMBL" id="JAESVN010000011">
    <property type="protein sequence ID" value="MBL4919043.1"/>
    <property type="molecule type" value="Genomic_DNA"/>
</dbReference>
<sequence length="266" mass="29410">MSQREHINFPVNLRRALSGQDSLTGFSGKIGISRQQLARYLSGAQMPTFDVLKRISMLVGVSSEDLLSDPSAFEAVLSSEASGDGHVPQHWMDLGRELARLGCFDLDLAELQGVYEVFCLGEAEETELFRGVALISKIGQIGILRCVKTRGAGSLLQQSNNRLARRGVLLMSPGGVFFAGFHNLDGVGQRFGLLELNAPADTPTRDMTGFLITRKLQRMTPLDTMRVYFRRLRDPGSAMRLSRKIGRIDPDTIEPEVMAILTNHNF</sequence>
<protein>
    <submittedName>
        <fullName evidence="2">Helix-turn-helix transcriptional regulator</fullName>
    </submittedName>
</protein>
<evidence type="ECO:0000313" key="3">
    <source>
        <dbReference type="Proteomes" id="UP000648908"/>
    </source>
</evidence>
<dbReference type="PROSITE" id="PS50943">
    <property type="entry name" value="HTH_CROC1"/>
    <property type="match status" value="1"/>
</dbReference>
<keyword evidence="3" id="KW-1185">Reference proteome</keyword>